<keyword evidence="1" id="KW-1133">Transmembrane helix</keyword>
<reference evidence="2 3" key="1">
    <citation type="submission" date="2019-11" db="EMBL/GenBank/DDBJ databases">
        <title>Type strains purchased from KCTC, JCM and DSMZ.</title>
        <authorList>
            <person name="Lu H."/>
        </authorList>
    </citation>
    <scope>NUCLEOTIDE SEQUENCE [LARGE SCALE GENOMIC DNA]</scope>
    <source>
        <strain evidence="2 3">KCTC 42409</strain>
    </source>
</reference>
<sequence length="196" mass="21743">MGKVFRKAIIGIMASAGLAFLSLLGTEGGAIVFSIWWIGQIMSIDERKSRVALVLEPMFGNECMTQLERMPVWIIDSPQNRAAVEKIRKAGVLDESGVTTFQPREGESLVMACERIVQSLDDHYNERSQTPGYSELAVIGVSLGEVSLRPFWELNFDEFVRTATGFIARRRGNRGGTSENGGSTIYRPFRISFSDA</sequence>
<dbReference type="EMBL" id="WNLA01000019">
    <property type="protein sequence ID" value="MTW04914.1"/>
    <property type="molecule type" value="Genomic_DNA"/>
</dbReference>
<feature type="transmembrane region" description="Helical" evidence="1">
    <location>
        <begin position="12"/>
        <end position="38"/>
    </location>
</feature>
<evidence type="ECO:0000313" key="2">
    <source>
        <dbReference type="EMBL" id="MTW04914.1"/>
    </source>
</evidence>
<organism evidence="2 3">
    <name type="scientific">Pseudoduganella ginsengisoli</name>
    <dbReference type="NCBI Taxonomy" id="1462440"/>
    <lineage>
        <taxon>Bacteria</taxon>
        <taxon>Pseudomonadati</taxon>
        <taxon>Pseudomonadota</taxon>
        <taxon>Betaproteobacteria</taxon>
        <taxon>Burkholderiales</taxon>
        <taxon>Oxalobacteraceae</taxon>
        <taxon>Telluria group</taxon>
        <taxon>Pseudoduganella</taxon>
    </lineage>
</organism>
<name>A0A6L6Q671_9BURK</name>
<gene>
    <name evidence="2" type="ORF">GM668_22825</name>
</gene>
<accession>A0A6L6Q671</accession>
<keyword evidence="1" id="KW-0472">Membrane</keyword>
<dbReference type="RefSeq" id="WP_155441272.1">
    <property type="nucleotide sequence ID" value="NZ_WNLA01000019.1"/>
</dbReference>
<comment type="caution">
    <text evidence="2">The sequence shown here is derived from an EMBL/GenBank/DDBJ whole genome shotgun (WGS) entry which is preliminary data.</text>
</comment>
<dbReference type="Proteomes" id="UP000484015">
    <property type="component" value="Unassembled WGS sequence"/>
</dbReference>
<keyword evidence="3" id="KW-1185">Reference proteome</keyword>
<evidence type="ECO:0000256" key="1">
    <source>
        <dbReference type="SAM" id="Phobius"/>
    </source>
</evidence>
<keyword evidence="1" id="KW-0812">Transmembrane</keyword>
<dbReference type="AlphaFoldDB" id="A0A6L6Q671"/>
<proteinExistence type="predicted"/>
<evidence type="ECO:0000313" key="3">
    <source>
        <dbReference type="Proteomes" id="UP000484015"/>
    </source>
</evidence>
<protein>
    <submittedName>
        <fullName evidence="2">Uncharacterized protein</fullName>
    </submittedName>
</protein>
<dbReference type="OrthoDB" id="9012163at2"/>